<gene>
    <name evidence="1" type="ORF">SAMN05216232_1998</name>
</gene>
<dbReference type="Proteomes" id="UP000198733">
    <property type="component" value="Unassembled WGS sequence"/>
</dbReference>
<reference evidence="1 2" key="1">
    <citation type="submission" date="2016-10" db="EMBL/GenBank/DDBJ databases">
        <authorList>
            <person name="Varghese N."/>
            <person name="Submissions S."/>
        </authorList>
    </citation>
    <scope>NUCLEOTIDE SEQUENCE [LARGE SCALE GENOMIC DNA]</scope>
    <source>
        <strain evidence="1 2">CGMCC 1.7734</strain>
    </source>
</reference>
<dbReference type="EMBL" id="FOEH01000002">
    <property type="protein sequence ID" value="SEQ23943.1"/>
    <property type="molecule type" value="Genomic_DNA"/>
</dbReference>
<proteinExistence type="predicted"/>
<dbReference type="RefSeq" id="WP_092504002.1">
    <property type="nucleotide sequence ID" value="NZ_FOEH01000002.1"/>
</dbReference>
<evidence type="ECO:0000313" key="2">
    <source>
        <dbReference type="Proteomes" id="UP000198733"/>
    </source>
</evidence>
<accession>A0A1H9EFB3</accession>
<protein>
    <recommendedName>
        <fullName evidence="3">DUF3841 domain-containing protein</fullName>
    </recommendedName>
</protein>
<evidence type="ECO:0000313" key="1">
    <source>
        <dbReference type="EMBL" id="SEQ23943.1"/>
    </source>
</evidence>
<organism evidence="1 2">
    <name type="scientific">Virgibacillus subterraneus</name>
    <dbReference type="NCBI Taxonomy" id="621109"/>
    <lineage>
        <taxon>Bacteria</taxon>
        <taxon>Bacillati</taxon>
        <taxon>Bacillota</taxon>
        <taxon>Bacilli</taxon>
        <taxon>Bacillales</taxon>
        <taxon>Bacillaceae</taxon>
        <taxon>Virgibacillus</taxon>
    </lineage>
</organism>
<name>A0A1H9EFB3_9BACI</name>
<comment type="caution">
    <text evidence="1">The sequence shown here is derived from an EMBL/GenBank/DDBJ whole genome shotgun (WGS) entry which is preliminary data.</text>
</comment>
<sequence>MKTVKNELLYHINCKNGLNPHPLLNHGETINTGGELNPFRNSYENSYLSYDMGEETARTYWRFTKEFVFEQTRLAMNSDLPSRWTGLWVTDEEHLPYWEHATNCDEYQIVKMELNGKLLEADAYWIESEPDALSEIRKRAAYYWQGAIFRPGKMEYLFEGEAKVIEIVKKVNKTVQDISK</sequence>
<evidence type="ECO:0008006" key="3">
    <source>
        <dbReference type="Google" id="ProtNLM"/>
    </source>
</evidence>
<dbReference type="SUPFAM" id="SSF56399">
    <property type="entry name" value="ADP-ribosylation"/>
    <property type="match status" value="1"/>
</dbReference>
<keyword evidence="2" id="KW-1185">Reference proteome</keyword>